<dbReference type="Proteomes" id="UP000182977">
    <property type="component" value="Chromosome I"/>
</dbReference>
<gene>
    <name evidence="2" type="ORF">SAMN04488563_2003</name>
</gene>
<dbReference type="InterPro" id="IPR041657">
    <property type="entry name" value="HTH_17"/>
</dbReference>
<feature type="domain" description="Helix-turn-helix" evidence="1">
    <location>
        <begin position="23"/>
        <end position="70"/>
    </location>
</feature>
<dbReference type="AlphaFoldDB" id="A0A1H2ITM7"/>
<name>A0A1H2ITM7_9ACTN</name>
<accession>A0A1H2ITM7</accession>
<evidence type="ECO:0000313" key="2">
    <source>
        <dbReference type="EMBL" id="SDU47499.1"/>
    </source>
</evidence>
<dbReference type="NCBIfam" id="TIGR01764">
    <property type="entry name" value="excise"/>
    <property type="match status" value="1"/>
</dbReference>
<keyword evidence="3" id="KW-1185">Reference proteome</keyword>
<evidence type="ECO:0000259" key="1">
    <source>
        <dbReference type="Pfam" id="PF12728"/>
    </source>
</evidence>
<proteinExistence type="predicted"/>
<dbReference type="EMBL" id="LT629791">
    <property type="protein sequence ID" value="SDU47499.1"/>
    <property type="molecule type" value="Genomic_DNA"/>
</dbReference>
<organism evidence="2 3">
    <name type="scientific">Jiangella alkaliphila</name>
    <dbReference type="NCBI Taxonomy" id="419479"/>
    <lineage>
        <taxon>Bacteria</taxon>
        <taxon>Bacillati</taxon>
        <taxon>Actinomycetota</taxon>
        <taxon>Actinomycetes</taxon>
        <taxon>Jiangellales</taxon>
        <taxon>Jiangellaceae</taxon>
        <taxon>Jiangella</taxon>
    </lineage>
</organism>
<evidence type="ECO:0000313" key="3">
    <source>
        <dbReference type="Proteomes" id="UP000182977"/>
    </source>
</evidence>
<dbReference type="Pfam" id="PF12728">
    <property type="entry name" value="HTH_17"/>
    <property type="match status" value="1"/>
</dbReference>
<dbReference type="GO" id="GO:0003677">
    <property type="term" value="F:DNA binding"/>
    <property type="evidence" value="ECO:0007669"/>
    <property type="project" value="InterPro"/>
</dbReference>
<protein>
    <submittedName>
        <fullName evidence="2">DNA binding domain-containing protein, excisionase family</fullName>
    </submittedName>
</protein>
<dbReference type="InterPro" id="IPR010093">
    <property type="entry name" value="SinI_DNA-bd"/>
</dbReference>
<sequence>MSEATTPGKRSAVSRKDTLMDRLLTVDEAAEVLGTTSRFPRRLIAERRIRFVKVGRHVRIPSSVLAAFIADSTVEPMEIRWHGGQVVR</sequence>
<reference evidence="3" key="1">
    <citation type="submission" date="2016-10" db="EMBL/GenBank/DDBJ databases">
        <authorList>
            <person name="Varghese N."/>
            <person name="Submissions S."/>
        </authorList>
    </citation>
    <scope>NUCLEOTIDE SEQUENCE [LARGE SCALE GENOMIC DNA]</scope>
    <source>
        <strain evidence="3">DSM 45079</strain>
    </source>
</reference>
<dbReference type="STRING" id="419479.SAMN04488563_2003"/>